<evidence type="ECO:0000259" key="1">
    <source>
        <dbReference type="Pfam" id="PF12697"/>
    </source>
</evidence>
<dbReference type="Gene3D" id="3.40.50.1820">
    <property type="entry name" value="alpha/beta hydrolase"/>
    <property type="match status" value="1"/>
</dbReference>
<dbReference type="SUPFAM" id="SSF53474">
    <property type="entry name" value="alpha/beta-Hydrolases"/>
    <property type="match status" value="1"/>
</dbReference>
<feature type="domain" description="AB hydrolase-1" evidence="1">
    <location>
        <begin position="56"/>
        <end position="280"/>
    </location>
</feature>
<reference evidence="2 3" key="1">
    <citation type="submission" date="2022-11" db="EMBL/GenBank/DDBJ databases">
        <title>Nonomuraea corallina sp. nov., a new species of the genus Nonomuraea isolated from sea side sediment in Thai sea.</title>
        <authorList>
            <person name="Ngamcharungchit C."/>
            <person name="Matsumoto A."/>
            <person name="Suriyachadkun C."/>
            <person name="Panbangred W."/>
            <person name="Inahashi Y."/>
            <person name="Intra B."/>
        </authorList>
    </citation>
    <scope>NUCLEOTIDE SEQUENCE [LARGE SCALE GENOMIC DNA]</scope>
    <source>
        <strain evidence="2 3">DSM 43553</strain>
    </source>
</reference>
<dbReference type="RefSeq" id="WP_271276462.1">
    <property type="nucleotide sequence ID" value="NZ_BAABFD010000030.1"/>
</dbReference>
<keyword evidence="2" id="KW-0378">Hydrolase</keyword>
<dbReference type="PANTHER" id="PTHR43798">
    <property type="entry name" value="MONOACYLGLYCEROL LIPASE"/>
    <property type="match status" value="1"/>
</dbReference>
<organism evidence="2 3">
    <name type="scientific">Nonomuraea ferruginea</name>
    <dbReference type="NCBI Taxonomy" id="46174"/>
    <lineage>
        <taxon>Bacteria</taxon>
        <taxon>Bacillati</taxon>
        <taxon>Actinomycetota</taxon>
        <taxon>Actinomycetes</taxon>
        <taxon>Streptosporangiales</taxon>
        <taxon>Streptosporangiaceae</taxon>
        <taxon>Nonomuraea</taxon>
    </lineage>
</organism>
<dbReference type="InterPro" id="IPR029058">
    <property type="entry name" value="AB_hydrolase_fold"/>
</dbReference>
<dbReference type="Proteomes" id="UP001212498">
    <property type="component" value="Unassembled WGS sequence"/>
</dbReference>
<evidence type="ECO:0000313" key="3">
    <source>
        <dbReference type="Proteomes" id="UP001212498"/>
    </source>
</evidence>
<name>A0ABT4SX81_9ACTN</name>
<sequence length="293" mass="30903">MPKIGRFATPAARAAYEKVYDVTLAALPSPAGTHDVATPFGRVRAYRFGEGGGTPLVLLHGKSATGVMWLPNLPGLAAARPVYVLDLLGEGGRSEQTAPIKDAGDQAAWLSAALDGLGIGAAHLVGMSIGGWLACNQAVRDPRLVASISLIDPAGTLAPIPAGLILRTIPVMLPFVSRWARPRFLRWIDGTGGEIAPDDPVARLISATMAHYRPALPPPARFTDEQLRSITVPALVLVAGRSVIHDPALAVRRARDLIPGVRAELWPEATHSISGHFAAEVNESVLEFTASLP</sequence>
<protein>
    <submittedName>
        <fullName evidence="2">Alpha/beta fold hydrolase</fullName>
    </submittedName>
</protein>
<dbReference type="Pfam" id="PF12697">
    <property type="entry name" value="Abhydrolase_6"/>
    <property type="match status" value="1"/>
</dbReference>
<comment type="caution">
    <text evidence="2">The sequence shown here is derived from an EMBL/GenBank/DDBJ whole genome shotgun (WGS) entry which is preliminary data.</text>
</comment>
<dbReference type="PANTHER" id="PTHR43798:SF33">
    <property type="entry name" value="HYDROLASE, PUTATIVE (AFU_ORTHOLOGUE AFUA_2G14860)-RELATED"/>
    <property type="match status" value="1"/>
</dbReference>
<dbReference type="GO" id="GO:0016787">
    <property type="term" value="F:hydrolase activity"/>
    <property type="evidence" value="ECO:0007669"/>
    <property type="project" value="UniProtKB-KW"/>
</dbReference>
<evidence type="ECO:0000313" key="2">
    <source>
        <dbReference type="EMBL" id="MDA0641659.1"/>
    </source>
</evidence>
<gene>
    <name evidence="2" type="ORF">OUY24_13605</name>
</gene>
<proteinExistence type="predicted"/>
<dbReference type="InterPro" id="IPR050266">
    <property type="entry name" value="AB_hydrolase_sf"/>
</dbReference>
<accession>A0ABT4SX81</accession>
<dbReference type="InterPro" id="IPR000073">
    <property type="entry name" value="AB_hydrolase_1"/>
</dbReference>
<dbReference type="EMBL" id="JAPNUD010000028">
    <property type="protein sequence ID" value="MDA0641659.1"/>
    <property type="molecule type" value="Genomic_DNA"/>
</dbReference>
<keyword evidence="3" id="KW-1185">Reference proteome</keyword>